<organism evidence="1 2">
    <name type="scientific">Vaccinium darrowii</name>
    <dbReference type="NCBI Taxonomy" id="229202"/>
    <lineage>
        <taxon>Eukaryota</taxon>
        <taxon>Viridiplantae</taxon>
        <taxon>Streptophyta</taxon>
        <taxon>Embryophyta</taxon>
        <taxon>Tracheophyta</taxon>
        <taxon>Spermatophyta</taxon>
        <taxon>Magnoliopsida</taxon>
        <taxon>eudicotyledons</taxon>
        <taxon>Gunneridae</taxon>
        <taxon>Pentapetalae</taxon>
        <taxon>asterids</taxon>
        <taxon>Ericales</taxon>
        <taxon>Ericaceae</taxon>
        <taxon>Vaccinioideae</taxon>
        <taxon>Vaccinieae</taxon>
        <taxon>Vaccinium</taxon>
    </lineage>
</organism>
<proteinExistence type="predicted"/>
<keyword evidence="2" id="KW-1185">Reference proteome</keyword>
<comment type="caution">
    <text evidence="1">The sequence shown here is derived from an EMBL/GenBank/DDBJ whole genome shotgun (WGS) entry which is preliminary data.</text>
</comment>
<dbReference type="Proteomes" id="UP000828048">
    <property type="component" value="Chromosome 10"/>
</dbReference>
<sequence length="261" mass="27827">MATISISMLALLMALVSSSATAKTIPFRSQDLLLATEEMQKANYFTFVTLINMAPPDLFRGNVTFLMPNDRALAKILMPENAVADFLLLHSIPSPLFFVHLGHFPTSSLIPSGKPELMLRVSNNGWRNFYLNNVRIVRPNICTAGSSIRCHGIDGVVEATLMKPENHNTSTRPLPTCSSSLSPAVVEPAPHSPLLPSPLPAPPLGGVNLTPLDALPPSDVHDDSGSGTQKSGSCKQLPLGGFSTLDLIVRGCLILAIALSA</sequence>
<name>A0ACB7XF37_9ERIC</name>
<dbReference type="EMBL" id="CM037160">
    <property type="protein sequence ID" value="KAH7839393.1"/>
    <property type="molecule type" value="Genomic_DNA"/>
</dbReference>
<gene>
    <name evidence="1" type="ORF">Vadar_003572</name>
</gene>
<reference evidence="1 2" key="1">
    <citation type="journal article" date="2021" name="Hortic Res">
        <title>High-quality reference genome and annotation aids understanding of berry development for evergreen blueberry (Vaccinium darrowii).</title>
        <authorList>
            <person name="Yu J."/>
            <person name="Hulse-Kemp A.M."/>
            <person name="Babiker E."/>
            <person name="Staton M."/>
        </authorList>
    </citation>
    <scope>NUCLEOTIDE SEQUENCE [LARGE SCALE GENOMIC DNA]</scope>
    <source>
        <strain evidence="2">cv. NJ 8807/NJ 8810</strain>
        <tissue evidence="1">Young leaf</tissue>
    </source>
</reference>
<evidence type="ECO:0000313" key="2">
    <source>
        <dbReference type="Proteomes" id="UP000828048"/>
    </source>
</evidence>
<evidence type="ECO:0000313" key="1">
    <source>
        <dbReference type="EMBL" id="KAH7839393.1"/>
    </source>
</evidence>
<protein>
    <submittedName>
        <fullName evidence="1">Uncharacterized protein</fullName>
    </submittedName>
</protein>
<accession>A0ACB7XF37</accession>